<keyword evidence="3" id="KW-1185">Reference proteome</keyword>
<evidence type="ECO:0000313" key="3">
    <source>
        <dbReference type="Proteomes" id="UP001391051"/>
    </source>
</evidence>
<feature type="compositionally biased region" description="Low complexity" evidence="1">
    <location>
        <begin position="86"/>
        <end position="101"/>
    </location>
</feature>
<name>A0ABR1Q8S2_9PEZI</name>
<comment type="caution">
    <text evidence="2">The sequence shown here is derived from an EMBL/GenBank/DDBJ whole genome shotgun (WGS) entry which is preliminary data.</text>
</comment>
<feature type="region of interest" description="Disordered" evidence="1">
    <location>
        <begin position="69"/>
        <end position="133"/>
    </location>
</feature>
<dbReference type="Proteomes" id="UP001391051">
    <property type="component" value="Unassembled WGS sequence"/>
</dbReference>
<feature type="compositionally biased region" description="Polar residues" evidence="1">
    <location>
        <begin position="102"/>
        <end position="123"/>
    </location>
</feature>
<evidence type="ECO:0000256" key="1">
    <source>
        <dbReference type="SAM" id="MobiDB-lite"/>
    </source>
</evidence>
<gene>
    <name evidence="2" type="ORF">PG986_009695</name>
</gene>
<evidence type="ECO:0000313" key="2">
    <source>
        <dbReference type="EMBL" id="KAK7948809.1"/>
    </source>
</evidence>
<reference evidence="2 3" key="1">
    <citation type="submission" date="2023-01" db="EMBL/GenBank/DDBJ databases">
        <title>Analysis of 21 Apiospora genomes using comparative genomics revels a genus with tremendous synthesis potential of carbohydrate active enzymes and secondary metabolites.</title>
        <authorList>
            <person name="Sorensen T."/>
        </authorList>
    </citation>
    <scope>NUCLEOTIDE SEQUENCE [LARGE SCALE GENOMIC DNA]</scope>
    <source>
        <strain evidence="2 3">CBS 24483</strain>
    </source>
</reference>
<dbReference type="RefSeq" id="XP_066698315.1">
    <property type="nucleotide sequence ID" value="XM_066845917.1"/>
</dbReference>
<organism evidence="2 3">
    <name type="scientific">Apiospora aurea</name>
    <dbReference type="NCBI Taxonomy" id="335848"/>
    <lineage>
        <taxon>Eukaryota</taxon>
        <taxon>Fungi</taxon>
        <taxon>Dikarya</taxon>
        <taxon>Ascomycota</taxon>
        <taxon>Pezizomycotina</taxon>
        <taxon>Sordariomycetes</taxon>
        <taxon>Xylariomycetidae</taxon>
        <taxon>Amphisphaeriales</taxon>
        <taxon>Apiosporaceae</taxon>
        <taxon>Apiospora</taxon>
    </lineage>
</organism>
<protein>
    <recommendedName>
        <fullName evidence="4">Fungal-type protein kinase domain-containing protein</fullName>
    </recommendedName>
</protein>
<dbReference type="GeneID" id="92078979"/>
<evidence type="ECO:0008006" key="4">
    <source>
        <dbReference type="Google" id="ProtNLM"/>
    </source>
</evidence>
<proteinExistence type="predicted"/>
<accession>A0ABR1Q8S2</accession>
<sequence>MIIPRFEREPYQLQKFPEVVEVTDKDIQKHATELIIRMDKVRKANEDRHQVTEMMHEIAQLPGTVASSSSVADIKLDGSHPPTAPATPVASAAQTPAPSTSRARSLRQTARSATPKPSAQTPQAERLVGPPRWRPKIAPRVSRAVEDSVGFKQEYLDRMNNFKPQPLKSVLEEEEPDDDFFFHHRWLRDPEPLVLDAYLFCLIYTVGRFIDKHAVLPRRFGFKPLYNLADSFDWKLDNLSCRDRIFHLSEDGTWEEMDPFINPDEYFVADVPRVDKSLSPHIRGRAPRPRGGRGLGKIVPFPGLVDGHFVENLGEPNEHEEFCRGWSSLYKELAARYNQVRDPLLSQAEDIDFQDFIGRDFGEGTKPVVLLLAVSFLAHVQQRRSRAVYACRPSLATADGSHKPKVLSLLRWHPLRDLELAGSNFGRAVRERIVLP</sequence>
<dbReference type="EMBL" id="JAQQWE010000006">
    <property type="protein sequence ID" value="KAK7948809.1"/>
    <property type="molecule type" value="Genomic_DNA"/>
</dbReference>